<evidence type="ECO:0000256" key="5">
    <source>
        <dbReference type="PROSITE-ProRule" id="PRU00042"/>
    </source>
</evidence>
<sequence>MDKGLIQSEFFGHQQAKRFDCSFDGCTRTYSTAGNRRTHERSHRGELPFTCARPTCGKAFLTSYALRVHSRGHTHERPFACNAQQCNKAFNTLYRLKAHSRLHTGETFNCSTLGCVKFFTTRSDLRKHVRTHTGERPFRCDYDGCGKAFADGHHLRTHARRHSEVRHLVNSISNGFHPNLPIPQPSHPEDLCSLPSLPELSPVTAMSDISEVRSPSLLAGGDFSMISPGTLFSFLMPDEDQEPNGAVSDCSSGNGLPNLTFMSPPHPLYQPRPRAISPTLPASLPLSALAPGIEERTELERGGVKTVHENLSDNITGSRNEGLANVEDVTVQGMRNICGEDSNPNSTCNPSFAKISVSNCTTTKNLIVSTSSFSPSNHNPIPLTSHRLTTTHGHIPAVTNIPVLNLSLQSLTSTNPGLSPIPTPSLPSTSGPTFPFTSILNSNPTCTMPGFTSMLPPNEISNVASTPDSVSNSLPTNPDVSGVGSSRVGGVQSVLEGLRELGIVLGDGKASLGVTGQSEVPPKSGREKVTVEGVYFATAGRVAGQAAGCCSPTVPVIVIKQEEACICQCVCNINNCTSNKKDS</sequence>
<evidence type="ECO:0000256" key="6">
    <source>
        <dbReference type="SAM" id="MobiDB-lite"/>
    </source>
</evidence>
<dbReference type="GO" id="GO:0005667">
    <property type="term" value="C:transcription regulator complex"/>
    <property type="evidence" value="ECO:0007669"/>
    <property type="project" value="TreeGrafter"/>
</dbReference>
<keyword evidence="2" id="KW-0677">Repeat</keyword>
<dbReference type="PANTHER" id="PTHR14003:SF19">
    <property type="entry name" value="YY2 TRANSCRIPTION FACTOR"/>
    <property type="match status" value="1"/>
</dbReference>
<keyword evidence="9" id="KW-1185">Reference proteome</keyword>
<dbReference type="GO" id="GO:0000978">
    <property type="term" value="F:RNA polymerase II cis-regulatory region sequence-specific DNA binding"/>
    <property type="evidence" value="ECO:0007669"/>
    <property type="project" value="TreeGrafter"/>
</dbReference>
<feature type="compositionally biased region" description="Polar residues" evidence="6">
    <location>
        <begin position="464"/>
        <end position="479"/>
    </location>
</feature>
<feature type="domain" description="C2H2-type" evidence="7">
    <location>
        <begin position="49"/>
        <end position="78"/>
    </location>
</feature>
<dbReference type="AlphaFoldDB" id="A0A8C4Q5F5"/>
<dbReference type="GO" id="GO:0008270">
    <property type="term" value="F:zinc ion binding"/>
    <property type="evidence" value="ECO:0007669"/>
    <property type="project" value="UniProtKB-KW"/>
</dbReference>
<evidence type="ECO:0000256" key="4">
    <source>
        <dbReference type="ARBA" id="ARBA00022833"/>
    </source>
</evidence>
<dbReference type="GeneTree" id="ENSGT00940000157291"/>
<feature type="domain" description="C2H2-type" evidence="7">
    <location>
        <begin position="138"/>
        <end position="167"/>
    </location>
</feature>
<dbReference type="SUPFAM" id="SSF57667">
    <property type="entry name" value="beta-beta-alpha zinc fingers"/>
    <property type="match status" value="3"/>
</dbReference>
<dbReference type="SMART" id="SM00355">
    <property type="entry name" value="ZnF_C2H2"/>
    <property type="match status" value="5"/>
</dbReference>
<feature type="region of interest" description="Disordered" evidence="6">
    <location>
        <begin position="464"/>
        <end position="486"/>
    </location>
</feature>
<protein>
    <recommendedName>
        <fullName evidence="7">C2H2-type domain-containing protein</fullName>
    </recommendedName>
</protein>
<evidence type="ECO:0000256" key="3">
    <source>
        <dbReference type="ARBA" id="ARBA00022771"/>
    </source>
</evidence>
<dbReference type="Gene3D" id="3.30.160.60">
    <property type="entry name" value="Classic Zinc Finger"/>
    <property type="match status" value="5"/>
</dbReference>
<dbReference type="Pfam" id="PF00096">
    <property type="entry name" value="zf-C2H2"/>
    <property type="match status" value="2"/>
</dbReference>
<dbReference type="Proteomes" id="UP000694388">
    <property type="component" value="Unplaced"/>
</dbReference>
<dbReference type="InterPro" id="IPR013087">
    <property type="entry name" value="Znf_C2H2_type"/>
</dbReference>
<reference evidence="8" key="1">
    <citation type="submission" date="2025-08" db="UniProtKB">
        <authorList>
            <consortium name="Ensembl"/>
        </authorList>
    </citation>
    <scope>IDENTIFICATION</scope>
</reference>
<keyword evidence="4" id="KW-0862">Zinc</keyword>
<keyword evidence="1" id="KW-0479">Metal-binding</keyword>
<accession>A0A8C4Q5F5</accession>
<dbReference type="PROSITE" id="PS00028">
    <property type="entry name" value="ZINC_FINGER_C2H2_1"/>
    <property type="match status" value="5"/>
</dbReference>
<evidence type="ECO:0000313" key="8">
    <source>
        <dbReference type="Ensembl" id="ENSEBUP00000010321.1"/>
    </source>
</evidence>
<keyword evidence="3 5" id="KW-0863">Zinc-finger</keyword>
<dbReference type="FunFam" id="3.30.160.60:FF:000072">
    <property type="entry name" value="zinc finger protein 143 isoform X1"/>
    <property type="match status" value="1"/>
</dbReference>
<dbReference type="GO" id="GO:0000981">
    <property type="term" value="F:DNA-binding transcription factor activity, RNA polymerase II-specific"/>
    <property type="evidence" value="ECO:0007669"/>
    <property type="project" value="TreeGrafter"/>
</dbReference>
<feature type="domain" description="C2H2-type" evidence="7">
    <location>
        <begin position="108"/>
        <end position="137"/>
    </location>
</feature>
<dbReference type="GO" id="GO:0000785">
    <property type="term" value="C:chromatin"/>
    <property type="evidence" value="ECO:0007669"/>
    <property type="project" value="TreeGrafter"/>
</dbReference>
<evidence type="ECO:0000259" key="7">
    <source>
        <dbReference type="PROSITE" id="PS50157"/>
    </source>
</evidence>
<evidence type="ECO:0000256" key="2">
    <source>
        <dbReference type="ARBA" id="ARBA00022737"/>
    </source>
</evidence>
<dbReference type="GO" id="GO:0031519">
    <property type="term" value="C:PcG protein complex"/>
    <property type="evidence" value="ECO:0007669"/>
    <property type="project" value="TreeGrafter"/>
</dbReference>
<proteinExistence type="predicted"/>
<name>A0A8C4Q5F5_EPTBU</name>
<dbReference type="PANTHER" id="PTHR14003">
    <property type="entry name" value="TRANSCRIPTIONAL REPRESSOR PROTEIN YY"/>
    <property type="match status" value="1"/>
</dbReference>
<feature type="domain" description="C2H2-type" evidence="7">
    <location>
        <begin position="79"/>
        <end position="108"/>
    </location>
</feature>
<feature type="domain" description="C2H2-type" evidence="7">
    <location>
        <begin position="19"/>
        <end position="48"/>
    </location>
</feature>
<dbReference type="InterPro" id="IPR036236">
    <property type="entry name" value="Znf_C2H2_sf"/>
</dbReference>
<dbReference type="Ensembl" id="ENSEBUT00000010866.1">
    <property type="protein sequence ID" value="ENSEBUP00000010321.1"/>
    <property type="gene ID" value="ENSEBUG00000006639.1"/>
</dbReference>
<organism evidence="8 9">
    <name type="scientific">Eptatretus burgeri</name>
    <name type="common">Inshore hagfish</name>
    <dbReference type="NCBI Taxonomy" id="7764"/>
    <lineage>
        <taxon>Eukaryota</taxon>
        <taxon>Metazoa</taxon>
        <taxon>Chordata</taxon>
        <taxon>Craniata</taxon>
        <taxon>Vertebrata</taxon>
        <taxon>Cyclostomata</taxon>
        <taxon>Myxini</taxon>
        <taxon>Myxiniformes</taxon>
        <taxon>Myxinidae</taxon>
        <taxon>Eptatretinae</taxon>
        <taxon>Eptatretus</taxon>
    </lineage>
</organism>
<dbReference type="FunFam" id="3.30.160.60:FF:000125">
    <property type="entry name" value="Putative zinc finger protein 143"/>
    <property type="match status" value="1"/>
</dbReference>
<dbReference type="PROSITE" id="PS50157">
    <property type="entry name" value="ZINC_FINGER_C2H2_2"/>
    <property type="match status" value="5"/>
</dbReference>
<reference evidence="8" key="2">
    <citation type="submission" date="2025-09" db="UniProtKB">
        <authorList>
            <consortium name="Ensembl"/>
        </authorList>
    </citation>
    <scope>IDENTIFICATION</scope>
</reference>
<dbReference type="FunFam" id="3.30.160.60:FF:000349">
    <property type="entry name" value="metal regulatory transcription factor 1"/>
    <property type="match status" value="1"/>
</dbReference>
<evidence type="ECO:0000313" key="9">
    <source>
        <dbReference type="Proteomes" id="UP000694388"/>
    </source>
</evidence>
<evidence type="ECO:0000256" key="1">
    <source>
        <dbReference type="ARBA" id="ARBA00022723"/>
    </source>
</evidence>